<dbReference type="AlphaFoldDB" id="A0AAV7W2I2"/>
<accession>A0AAV7W2I2</accession>
<organism evidence="2 3">
    <name type="scientific">Pleurodeles waltl</name>
    <name type="common">Iberian ribbed newt</name>
    <dbReference type="NCBI Taxonomy" id="8319"/>
    <lineage>
        <taxon>Eukaryota</taxon>
        <taxon>Metazoa</taxon>
        <taxon>Chordata</taxon>
        <taxon>Craniata</taxon>
        <taxon>Vertebrata</taxon>
        <taxon>Euteleostomi</taxon>
        <taxon>Amphibia</taxon>
        <taxon>Batrachia</taxon>
        <taxon>Caudata</taxon>
        <taxon>Salamandroidea</taxon>
        <taxon>Salamandridae</taxon>
        <taxon>Pleurodelinae</taxon>
        <taxon>Pleurodeles</taxon>
    </lineage>
</organism>
<keyword evidence="3" id="KW-1185">Reference proteome</keyword>
<feature type="region of interest" description="Disordered" evidence="1">
    <location>
        <begin position="46"/>
        <end position="73"/>
    </location>
</feature>
<protein>
    <submittedName>
        <fullName evidence="2">Uncharacterized protein</fullName>
    </submittedName>
</protein>
<name>A0AAV7W2I2_PLEWA</name>
<evidence type="ECO:0000313" key="3">
    <source>
        <dbReference type="Proteomes" id="UP001066276"/>
    </source>
</evidence>
<evidence type="ECO:0000313" key="2">
    <source>
        <dbReference type="EMBL" id="KAJ1207171.1"/>
    </source>
</evidence>
<reference evidence="2" key="1">
    <citation type="journal article" date="2022" name="bioRxiv">
        <title>Sequencing and chromosome-scale assembly of the giantPleurodeles waltlgenome.</title>
        <authorList>
            <person name="Brown T."/>
            <person name="Elewa A."/>
            <person name="Iarovenko S."/>
            <person name="Subramanian E."/>
            <person name="Araus A.J."/>
            <person name="Petzold A."/>
            <person name="Susuki M."/>
            <person name="Suzuki K.-i.T."/>
            <person name="Hayashi T."/>
            <person name="Toyoda A."/>
            <person name="Oliveira C."/>
            <person name="Osipova E."/>
            <person name="Leigh N.D."/>
            <person name="Simon A."/>
            <person name="Yun M.H."/>
        </authorList>
    </citation>
    <scope>NUCLEOTIDE SEQUENCE</scope>
    <source>
        <strain evidence="2">20211129_DDA</strain>
        <tissue evidence="2">Liver</tissue>
    </source>
</reference>
<comment type="caution">
    <text evidence="2">The sequence shown here is derived from an EMBL/GenBank/DDBJ whole genome shotgun (WGS) entry which is preliminary data.</text>
</comment>
<evidence type="ECO:0000256" key="1">
    <source>
        <dbReference type="SAM" id="MobiDB-lite"/>
    </source>
</evidence>
<proteinExistence type="predicted"/>
<gene>
    <name evidence="2" type="ORF">NDU88_002563</name>
</gene>
<dbReference type="Proteomes" id="UP001066276">
    <property type="component" value="Chromosome 1_2"/>
</dbReference>
<dbReference type="EMBL" id="JANPWB010000002">
    <property type="protein sequence ID" value="KAJ1207171.1"/>
    <property type="molecule type" value="Genomic_DNA"/>
</dbReference>
<sequence>MEVPLASPPLACGYQGRMSLAELEGASPGLRNVLRLARHVLVPRRPHTHKAAQPREPHWYRGPVSMRGGTALPPRGNSAPRVVFYVPKADTGVRRGCTIKGYIYTRKSVEIAISLQAA</sequence>